<dbReference type="InterPro" id="IPR013561">
    <property type="entry name" value="FilR1_middle_dom"/>
</dbReference>
<organism evidence="2 3">
    <name type="scientific">Methanoculleus frigidifontis</name>
    <dbReference type="NCBI Taxonomy" id="2584085"/>
    <lineage>
        <taxon>Archaea</taxon>
        <taxon>Methanobacteriati</taxon>
        <taxon>Methanobacteriota</taxon>
        <taxon>Stenosarchaea group</taxon>
        <taxon>Methanomicrobia</taxon>
        <taxon>Methanomicrobiales</taxon>
        <taxon>Methanomicrobiaceae</taxon>
        <taxon>Methanoculleus</taxon>
    </lineage>
</organism>
<evidence type="ECO:0000313" key="3">
    <source>
        <dbReference type="Proteomes" id="UP001168338"/>
    </source>
</evidence>
<dbReference type="Gene3D" id="1.10.10.10">
    <property type="entry name" value="Winged helix-like DNA-binding domain superfamily/Winged helix DNA-binding domain"/>
    <property type="match status" value="1"/>
</dbReference>
<dbReference type="EMBL" id="VCYH01000001">
    <property type="protein sequence ID" value="MDN7023725.1"/>
    <property type="molecule type" value="Genomic_DNA"/>
</dbReference>
<dbReference type="InterPro" id="IPR016490">
    <property type="entry name" value="Tscrpt_reg_HTH_AF0396-typ3"/>
</dbReference>
<keyword evidence="3" id="KW-1185">Reference proteome</keyword>
<protein>
    <submittedName>
        <fullName evidence="2">DUF1724 domain-containing protein</fullName>
    </submittedName>
</protein>
<gene>
    <name evidence="2" type="ORF">FGU65_02240</name>
</gene>
<dbReference type="PIRSF" id="PIRSF006692">
    <property type="entry name" value="TF_HTH_AF0396_prd"/>
    <property type="match status" value="1"/>
</dbReference>
<dbReference type="InterPro" id="IPR036390">
    <property type="entry name" value="WH_DNA-bd_sf"/>
</dbReference>
<dbReference type="InterPro" id="IPR036388">
    <property type="entry name" value="WH-like_DNA-bd_sf"/>
</dbReference>
<evidence type="ECO:0000259" key="1">
    <source>
        <dbReference type="Pfam" id="PF08350"/>
    </source>
</evidence>
<feature type="domain" description="Methanogenesis regulatory protein FilR1 middle" evidence="1">
    <location>
        <begin position="147"/>
        <end position="277"/>
    </location>
</feature>
<accession>A0ABT8M723</accession>
<name>A0ABT8M723_9EURY</name>
<dbReference type="SUPFAM" id="SSF46785">
    <property type="entry name" value="Winged helix' DNA-binding domain"/>
    <property type="match status" value="1"/>
</dbReference>
<evidence type="ECO:0000313" key="2">
    <source>
        <dbReference type="EMBL" id="MDN7023725.1"/>
    </source>
</evidence>
<dbReference type="Pfam" id="PF08350">
    <property type="entry name" value="FilR1_middle"/>
    <property type="match status" value="1"/>
</dbReference>
<proteinExistence type="predicted"/>
<dbReference type="Proteomes" id="UP001168338">
    <property type="component" value="Unassembled WGS sequence"/>
</dbReference>
<comment type="caution">
    <text evidence="2">The sequence shown here is derived from an EMBL/GenBank/DDBJ whole genome shotgun (WGS) entry which is preliminary data.</text>
</comment>
<reference evidence="2" key="1">
    <citation type="submission" date="2019-05" db="EMBL/GenBank/DDBJ databases">
        <title>Methanoculleus sp. FWC-SCC1, a methanogenic archaeon isolated from deep marine cold seep.</title>
        <authorList>
            <person name="Chen Y.-W."/>
            <person name="Chen S.-C."/>
            <person name="Teng N.-H."/>
            <person name="Lai M.-C."/>
        </authorList>
    </citation>
    <scope>NUCLEOTIDE SEQUENCE</scope>
    <source>
        <strain evidence="2">FWC-SCC1</strain>
    </source>
</reference>
<sequence length="286" mass="32304">MRIGLYSCCVTMEEISSLDIYDEFREEIQAIFRSRLLTQMLVALGSGAKSLSDLRDITGSSSQALIPKIRQLESAHYIESERGDYVLTPLGRIVEPEIERLVTLMGVLQRHRDFWTQHDIESIPAEMLKEIGDLYSSEVVRDVEENIFAVYTTFLNLLQNAKWIHAVSSIMSPAHAEAMMGTVRHGKSVELVISADLADTLIADPYSTMLRSLEDCHDFRIYVSPVPVRLGMTVTDSCLSLGLYKRGTDAYDTSVDLISFDATANAWGERLFQYYRQVSEPLVYDP</sequence>